<dbReference type="Proteomes" id="UP000316958">
    <property type="component" value="Unassembled WGS sequence"/>
</dbReference>
<protein>
    <submittedName>
        <fullName evidence="1">IS1 family transposase</fullName>
    </submittedName>
</protein>
<name>A0A552FCD7_MICAE</name>
<dbReference type="EMBL" id="SFBE01000372">
    <property type="protein sequence ID" value="TRU44376.1"/>
    <property type="molecule type" value="Genomic_DNA"/>
</dbReference>
<comment type="caution">
    <text evidence="1">The sequence shown here is derived from an EMBL/GenBank/DDBJ whole genome shotgun (WGS) entry which is preliminary data.</text>
</comment>
<dbReference type="AlphaFoldDB" id="A0A552FCD7"/>
<accession>A0A552FCD7</accession>
<evidence type="ECO:0000313" key="1">
    <source>
        <dbReference type="EMBL" id="TRU44376.1"/>
    </source>
</evidence>
<gene>
    <name evidence="1" type="ORF">EWV57_22715</name>
</gene>
<organism evidence="1 2">
    <name type="scientific">Microcystis aeruginosa Ma_QC_Ch_20071001_S25D</name>
    <dbReference type="NCBI Taxonomy" id="2486250"/>
    <lineage>
        <taxon>Bacteria</taxon>
        <taxon>Bacillati</taxon>
        <taxon>Cyanobacteriota</taxon>
        <taxon>Cyanophyceae</taxon>
        <taxon>Oscillatoriophycideae</taxon>
        <taxon>Chroococcales</taxon>
        <taxon>Microcystaceae</taxon>
        <taxon>Microcystis</taxon>
    </lineage>
</organism>
<sequence>MIAVFIKIFSGIIKFWLDGDEDLEHNLLTKDSPSSIFRCPKCGSCHTIKNGSTHNGKPKRKCKDCGLGN</sequence>
<proteinExistence type="predicted"/>
<reference evidence="1 2" key="1">
    <citation type="submission" date="2019-01" db="EMBL/GenBank/DDBJ databases">
        <title>Coherence of Microcystis species and biogeography revealed through population genomics.</title>
        <authorList>
            <person name="Perez-Carrascal O.M."/>
            <person name="Terrat Y."/>
            <person name="Giani A."/>
            <person name="Fortin N."/>
            <person name="Tromas N."/>
            <person name="Shapiro B.J."/>
        </authorList>
    </citation>
    <scope>NUCLEOTIDE SEQUENCE [LARGE SCALE GENOMIC DNA]</scope>
    <source>
        <strain evidence="1">Ma_QC_Ch_20071001_S25D</strain>
    </source>
</reference>
<evidence type="ECO:0000313" key="2">
    <source>
        <dbReference type="Proteomes" id="UP000316958"/>
    </source>
</evidence>